<organism evidence="1 2">
    <name type="scientific">Anisodus tanguticus</name>
    <dbReference type="NCBI Taxonomy" id="243964"/>
    <lineage>
        <taxon>Eukaryota</taxon>
        <taxon>Viridiplantae</taxon>
        <taxon>Streptophyta</taxon>
        <taxon>Embryophyta</taxon>
        <taxon>Tracheophyta</taxon>
        <taxon>Spermatophyta</taxon>
        <taxon>Magnoliopsida</taxon>
        <taxon>eudicotyledons</taxon>
        <taxon>Gunneridae</taxon>
        <taxon>Pentapetalae</taxon>
        <taxon>asterids</taxon>
        <taxon>lamiids</taxon>
        <taxon>Solanales</taxon>
        <taxon>Solanaceae</taxon>
        <taxon>Solanoideae</taxon>
        <taxon>Hyoscyameae</taxon>
        <taxon>Anisodus</taxon>
    </lineage>
</organism>
<evidence type="ECO:0008006" key="3">
    <source>
        <dbReference type="Google" id="ProtNLM"/>
    </source>
</evidence>
<keyword evidence="2" id="KW-1185">Reference proteome</keyword>
<comment type="caution">
    <text evidence="1">The sequence shown here is derived from an EMBL/GenBank/DDBJ whole genome shotgun (WGS) entry which is preliminary data.</text>
</comment>
<dbReference type="AlphaFoldDB" id="A0AAE1VX98"/>
<sequence length="211" mass="21598">MAVGPFFGAMGDSGAGGAEDSARGSMGGVWVLDREHGAGPGGNIAAGGPDNTAKGSSGVGSFICEDLPTNVCGFAIATSGKRCLLENSSGNDGKVEYQCKTSEVVVANMKEHIETDECIDACGADRNSVGISSDALLDSHFTSKLCSPACYQHCANIVDLYFNLAAGEGVYLPDLCNKQRTNPHRAMIELSSNGAALEDAADAPAPSPVSF</sequence>
<dbReference type="InterPro" id="IPR009489">
    <property type="entry name" value="PAR1"/>
</dbReference>
<evidence type="ECO:0000313" key="1">
    <source>
        <dbReference type="EMBL" id="KAK4377500.1"/>
    </source>
</evidence>
<dbReference type="PANTHER" id="PTHR33649:SF12">
    <property type="entry name" value="NTEIG-E80 PROTEIN"/>
    <property type="match status" value="1"/>
</dbReference>
<evidence type="ECO:0000313" key="2">
    <source>
        <dbReference type="Proteomes" id="UP001291623"/>
    </source>
</evidence>
<gene>
    <name evidence="1" type="ORF">RND71_003796</name>
</gene>
<proteinExistence type="predicted"/>
<name>A0AAE1VX98_9SOLA</name>
<dbReference type="PANTHER" id="PTHR33649">
    <property type="entry name" value="PAR1 PROTEIN"/>
    <property type="match status" value="1"/>
</dbReference>
<dbReference type="Proteomes" id="UP001291623">
    <property type="component" value="Unassembled WGS sequence"/>
</dbReference>
<dbReference type="EMBL" id="JAVYJV010000002">
    <property type="protein sequence ID" value="KAK4377500.1"/>
    <property type="molecule type" value="Genomic_DNA"/>
</dbReference>
<accession>A0AAE1VX98</accession>
<dbReference type="Pfam" id="PF06521">
    <property type="entry name" value="PAR1"/>
    <property type="match status" value="1"/>
</dbReference>
<protein>
    <recommendedName>
        <fullName evidence="3">PAR1 protein</fullName>
    </recommendedName>
</protein>
<reference evidence="1" key="1">
    <citation type="submission" date="2023-12" db="EMBL/GenBank/DDBJ databases">
        <title>Genome assembly of Anisodus tanguticus.</title>
        <authorList>
            <person name="Wang Y.-J."/>
        </authorList>
    </citation>
    <scope>NUCLEOTIDE SEQUENCE</scope>
    <source>
        <strain evidence="1">KB-2021</strain>
        <tissue evidence="1">Leaf</tissue>
    </source>
</reference>